<evidence type="ECO:0000313" key="6">
    <source>
        <dbReference type="Proteomes" id="UP000218387"/>
    </source>
</evidence>
<dbReference type="Pfam" id="PF07892">
    <property type="entry name" value="DUF1667"/>
    <property type="match status" value="1"/>
</dbReference>
<proteinExistence type="predicted"/>
<gene>
    <name evidence="5" type="ORF">CPZ25_020325</name>
</gene>
<dbReference type="InterPro" id="IPR006963">
    <property type="entry name" value="Mopterin_OxRdtase_4Fe-4S_dom"/>
</dbReference>
<name>A0A4P9CF11_EUBML</name>
<dbReference type="PROSITE" id="PS51669">
    <property type="entry name" value="4FE4S_MOW_BIS_MGD"/>
    <property type="match status" value="1"/>
</dbReference>
<dbReference type="EMBL" id="CP029487">
    <property type="protein sequence ID" value="QCT73551.1"/>
    <property type="molecule type" value="Genomic_DNA"/>
</dbReference>
<dbReference type="InterPro" id="IPR036593">
    <property type="entry name" value="CPE0013-like_sf"/>
</dbReference>
<keyword evidence="2" id="KW-0408">Iron</keyword>
<dbReference type="SUPFAM" id="SSF160148">
    <property type="entry name" value="CPE0013-like"/>
    <property type="match status" value="1"/>
</dbReference>
<evidence type="ECO:0000256" key="3">
    <source>
        <dbReference type="ARBA" id="ARBA00023014"/>
    </source>
</evidence>
<dbReference type="InterPro" id="IPR012460">
    <property type="entry name" value="DUF1667"/>
</dbReference>
<keyword evidence="1" id="KW-0479">Metal-binding</keyword>
<dbReference type="Gene3D" id="3.10.530.10">
    <property type="entry name" value="CPE0013-like"/>
    <property type="match status" value="1"/>
</dbReference>
<accession>A0A4P9CF11</accession>
<feature type="domain" description="4Fe-4S Mo/W bis-MGD-type" evidence="4">
    <location>
        <begin position="1"/>
        <end position="60"/>
    </location>
</feature>
<sequence>MKEVTMCCTTCPSGCALVVTVDGDKAVKVEGNTCKRGIKFAEKELVAPERMLTSTILVRCGGQECLIPIKSKEPMPKEKMLDAMTAIKAVRLDHPVKMGEVIIPNIVDCGVDIVACKSMEGQA</sequence>
<dbReference type="GO" id="GO:0016491">
    <property type="term" value="F:oxidoreductase activity"/>
    <property type="evidence" value="ECO:0007669"/>
    <property type="project" value="InterPro"/>
</dbReference>
<dbReference type="SUPFAM" id="SSF53706">
    <property type="entry name" value="Formate dehydrogenase/DMSO reductase, domains 1-3"/>
    <property type="match status" value="1"/>
</dbReference>
<evidence type="ECO:0000259" key="4">
    <source>
        <dbReference type="PROSITE" id="PS51669"/>
    </source>
</evidence>
<organism evidence="5 6">
    <name type="scientific">Eubacterium maltosivorans</name>
    <dbReference type="NCBI Taxonomy" id="2041044"/>
    <lineage>
        <taxon>Bacteria</taxon>
        <taxon>Bacillati</taxon>
        <taxon>Bacillota</taxon>
        <taxon>Clostridia</taxon>
        <taxon>Eubacteriales</taxon>
        <taxon>Eubacteriaceae</taxon>
        <taxon>Eubacterium</taxon>
    </lineage>
</organism>
<dbReference type="AlphaFoldDB" id="A0A4P9CF11"/>
<dbReference type="GO" id="GO:0051536">
    <property type="term" value="F:iron-sulfur cluster binding"/>
    <property type="evidence" value="ECO:0007669"/>
    <property type="project" value="UniProtKB-KW"/>
</dbReference>
<keyword evidence="3" id="KW-0411">Iron-sulfur</keyword>
<evidence type="ECO:0000313" key="5">
    <source>
        <dbReference type="EMBL" id="QCT73551.1"/>
    </source>
</evidence>
<keyword evidence="6" id="KW-1185">Reference proteome</keyword>
<evidence type="ECO:0000256" key="2">
    <source>
        <dbReference type="ARBA" id="ARBA00023004"/>
    </source>
</evidence>
<dbReference type="GO" id="GO:0046872">
    <property type="term" value="F:metal ion binding"/>
    <property type="evidence" value="ECO:0007669"/>
    <property type="project" value="UniProtKB-KW"/>
</dbReference>
<reference evidence="5 6" key="1">
    <citation type="submission" date="2018-05" db="EMBL/GenBank/DDBJ databases">
        <title>Genome comparison of Eubacterium sp.</title>
        <authorList>
            <person name="Feng Y."/>
            <person name="Sanchez-Andrea I."/>
            <person name="Stams A.J.M."/>
            <person name="De Vos W.M."/>
        </authorList>
    </citation>
    <scope>NUCLEOTIDE SEQUENCE [LARGE SCALE GENOMIC DNA]</scope>
    <source>
        <strain evidence="5 6">YI</strain>
    </source>
</reference>
<dbReference type="PANTHER" id="PTHR39450:SF1">
    <property type="entry name" value="DUF1667 DOMAIN-CONTAINING PROTEIN"/>
    <property type="match status" value="1"/>
</dbReference>
<dbReference type="KEGG" id="emt:CPZ25_020325"/>
<protein>
    <submittedName>
        <fullName evidence="5">DUF1667 domain-containing protein</fullName>
    </submittedName>
</protein>
<dbReference type="RefSeq" id="WP_096919265.1">
    <property type="nucleotide sequence ID" value="NZ_CP029487.1"/>
</dbReference>
<dbReference type="Gene3D" id="2.20.25.90">
    <property type="entry name" value="ADC-like domains"/>
    <property type="match status" value="1"/>
</dbReference>
<dbReference type="PANTHER" id="PTHR39450">
    <property type="entry name" value="MOLYBDOPTERIN OXIDOREDUCTASE, 4FE-4S CLUSTER-BINDING SUBUNIT"/>
    <property type="match status" value="1"/>
</dbReference>
<evidence type="ECO:0000256" key="1">
    <source>
        <dbReference type="ARBA" id="ARBA00022723"/>
    </source>
</evidence>
<dbReference type="Proteomes" id="UP000218387">
    <property type="component" value="Chromosome"/>
</dbReference>